<dbReference type="GO" id="GO:0016747">
    <property type="term" value="F:acyltransferase activity, transferring groups other than amino-acyl groups"/>
    <property type="evidence" value="ECO:0007669"/>
    <property type="project" value="InterPro"/>
</dbReference>
<dbReference type="SUPFAM" id="SSF55729">
    <property type="entry name" value="Acyl-CoA N-acyltransferases (Nat)"/>
    <property type="match status" value="1"/>
</dbReference>
<keyword evidence="1" id="KW-0808">Transferase</keyword>
<dbReference type="Pfam" id="PF13420">
    <property type="entry name" value="Acetyltransf_4"/>
    <property type="match status" value="1"/>
</dbReference>
<reference evidence="4" key="1">
    <citation type="journal article" date="2014" name="Int. J. Syst. Evol. Microbiol.">
        <title>Complete genome sequence of Corynebacterium casei LMG S-19264T (=DSM 44701T), isolated from a smear-ripened cheese.</title>
        <authorList>
            <consortium name="US DOE Joint Genome Institute (JGI-PGF)"/>
            <person name="Walter F."/>
            <person name="Albersmeier A."/>
            <person name="Kalinowski J."/>
            <person name="Ruckert C."/>
        </authorList>
    </citation>
    <scope>NUCLEOTIDE SEQUENCE</scope>
    <source>
        <strain evidence="4">CGMCC 1.15178</strain>
    </source>
</reference>
<evidence type="ECO:0000313" key="5">
    <source>
        <dbReference type="Proteomes" id="UP000612456"/>
    </source>
</evidence>
<accession>A0A917DQ49</accession>
<sequence length="167" mass="19307">MNELEFETYTDAYLEQVRHTYNHYVENTTISFDLKPLTQDEMRGAIMPLNESYRSYIIKKDHLYAGYILITQHRKKAAYNATGEVTLYLDAAHTAKGIGPQALDFIEVVAKALSFHSLIATICAENESSIRLFAKQGYEQIAYFKEVGFKFGRWLDVVSYQKRFPIE</sequence>
<evidence type="ECO:0000256" key="1">
    <source>
        <dbReference type="ARBA" id="ARBA00022679"/>
    </source>
</evidence>
<comment type="caution">
    <text evidence="4">The sequence shown here is derived from an EMBL/GenBank/DDBJ whole genome shotgun (WGS) entry which is preliminary data.</text>
</comment>
<evidence type="ECO:0000313" key="4">
    <source>
        <dbReference type="EMBL" id="GGD55757.1"/>
    </source>
</evidence>
<dbReference type="InterPro" id="IPR000182">
    <property type="entry name" value="GNAT_dom"/>
</dbReference>
<name>A0A917DQ49_9BACL</name>
<dbReference type="Proteomes" id="UP000612456">
    <property type="component" value="Unassembled WGS sequence"/>
</dbReference>
<keyword evidence="5" id="KW-1185">Reference proteome</keyword>
<dbReference type="AlphaFoldDB" id="A0A917DQ49"/>
<dbReference type="PANTHER" id="PTHR43072">
    <property type="entry name" value="N-ACETYLTRANSFERASE"/>
    <property type="match status" value="1"/>
</dbReference>
<dbReference type="RefSeq" id="WP_188990010.1">
    <property type="nucleotide sequence ID" value="NZ_BMHP01000001.1"/>
</dbReference>
<evidence type="ECO:0000259" key="3">
    <source>
        <dbReference type="PROSITE" id="PS51186"/>
    </source>
</evidence>
<dbReference type="PROSITE" id="PS51186">
    <property type="entry name" value="GNAT"/>
    <property type="match status" value="1"/>
</dbReference>
<keyword evidence="2" id="KW-0012">Acyltransferase</keyword>
<gene>
    <name evidence="4" type="ORF">GCM10010911_11840</name>
</gene>
<proteinExistence type="predicted"/>
<feature type="domain" description="N-acetyltransferase" evidence="3">
    <location>
        <begin position="4"/>
        <end position="165"/>
    </location>
</feature>
<dbReference type="PANTHER" id="PTHR43072:SF23">
    <property type="entry name" value="UPF0039 PROTEIN C11D3.02C"/>
    <property type="match status" value="1"/>
</dbReference>
<reference evidence="4" key="2">
    <citation type="submission" date="2020-09" db="EMBL/GenBank/DDBJ databases">
        <authorList>
            <person name="Sun Q."/>
            <person name="Zhou Y."/>
        </authorList>
    </citation>
    <scope>NUCLEOTIDE SEQUENCE</scope>
    <source>
        <strain evidence="4">CGMCC 1.15178</strain>
    </source>
</reference>
<dbReference type="EMBL" id="BMHP01000001">
    <property type="protein sequence ID" value="GGD55757.1"/>
    <property type="molecule type" value="Genomic_DNA"/>
</dbReference>
<dbReference type="InterPro" id="IPR016181">
    <property type="entry name" value="Acyl_CoA_acyltransferase"/>
</dbReference>
<evidence type="ECO:0000256" key="2">
    <source>
        <dbReference type="ARBA" id="ARBA00023315"/>
    </source>
</evidence>
<protein>
    <submittedName>
        <fullName evidence="4">N-acetyltransferase</fullName>
    </submittedName>
</protein>
<dbReference type="Gene3D" id="3.40.630.30">
    <property type="match status" value="1"/>
</dbReference>
<organism evidence="4 5">
    <name type="scientific">Paenibacillus nasutitermitis</name>
    <dbReference type="NCBI Taxonomy" id="1652958"/>
    <lineage>
        <taxon>Bacteria</taxon>
        <taxon>Bacillati</taxon>
        <taxon>Bacillota</taxon>
        <taxon>Bacilli</taxon>
        <taxon>Bacillales</taxon>
        <taxon>Paenibacillaceae</taxon>
        <taxon>Paenibacillus</taxon>
    </lineage>
</organism>